<dbReference type="Pfam" id="PF09501">
    <property type="entry name" value="Bac_small_YrzI"/>
    <property type="match status" value="1"/>
</dbReference>
<dbReference type="InterPro" id="IPR012655">
    <property type="entry name" value="YrzI"/>
</dbReference>
<accession>A0A1Q8V165</accession>
<evidence type="ECO:0000313" key="7">
    <source>
        <dbReference type="Proteomes" id="UP001213771"/>
    </source>
</evidence>
<evidence type="ECO:0000313" key="5">
    <source>
        <dbReference type="Proteomes" id="UP000220341"/>
    </source>
</evidence>
<evidence type="ECO:0000313" key="6">
    <source>
        <dbReference type="Proteomes" id="UP000501076"/>
    </source>
</evidence>
<reference evidence="2 5" key="1">
    <citation type="submission" date="2017-09" db="EMBL/GenBank/DDBJ databases">
        <title>Large-scale bioinformatics analysis of Bacillus genomes uncovers conserved roles of natural products in bacterial physiology.</title>
        <authorList>
            <consortium name="Agbiome Team Llc"/>
            <person name="Bleich R.M."/>
            <person name="Kirk G.J."/>
            <person name="Santa Maria K.C."/>
            <person name="Allen S.E."/>
            <person name="Farag S."/>
            <person name="Shank E.A."/>
            <person name="Bowers A."/>
        </authorList>
    </citation>
    <scope>NUCLEOTIDE SEQUENCE [LARGE SCALE GENOMIC DNA]</scope>
    <source>
        <strain evidence="2 5">AFS003013</strain>
    </source>
</reference>
<gene>
    <name evidence="4" type="ORF">C3744_09795</name>
    <name evidence="2" type="ORF">CN497_26720</name>
    <name evidence="3" type="ORF">FDZ14_04195</name>
    <name evidence="1" type="ORF">PVE99_21890</name>
</gene>
<protein>
    <submittedName>
        <fullName evidence="2">YrzI family protein</fullName>
    </submittedName>
    <submittedName>
        <fullName evidence="1">YrzI family small protein</fullName>
    </submittedName>
</protein>
<evidence type="ECO:0000313" key="3">
    <source>
        <dbReference type="EMBL" id="QJX75414.1"/>
    </source>
</evidence>
<dbReference type="GeneID" id="93645049"/>
<dbReference type="EMBL" id="JARAOX010000209">
    <property type="protein sequence ID" value="MDD9785017.1"/>
    <property type="molecule type" value="Genomic_DNA"/>
</dbReference>
<reference evidence="1 7" key="4">
    <citation type="submission" date="2023-02" db="EMBL/GenBank/DDBJ databases">
        <authorList>
            <person name="Olszewska D."/>
        </authorList>
    </citation>
    <scope>NUCLEOTIDE SEQUENCE [LARGE SCALE GENOMIC DNA]</scope>
    <source>
        <strain evidence="1 7">FDU301</strain>
    </source>
</reference>
<dbReference type="EMBL" id="NTYW01000127">
    <property type="protein sequence ID" value="PES27096.1"/>
    <property type="molecule type" value="Genomic_DNA"/>
</dbReference>
<dbReference type="AlphaFoldDB" id="A0A1Q8V165"/>
<dbReference type="RefSeq" id="WP_013059269.1">
    <property type="nucleotide sequence ID" value="NZ_AZUJ01000003.1"/>
</dbReference>
<dbReference type="NCBIfam" id="TIGR02413">
    <property type="entry name" value="Bac_small_yrzI"/>
    <property type="match status" value="1"/>
</dbReference>
<dbReference type="Proteomes" id="UP000256519">
    <property type="component" value="Unassembled WGS sequence"/>
</dbReference>
<sequence>MTLNIFFLTITIKSRQYSEAEIKHEQYVRQLEEEIKDRKYEFYRHF</sequence>
<evidence type="ECO:0000313" key="2">
    <source>
        <dbReference type="EMBL" id="PES27096.1"/>
    </source>
</evidence>
<organism evidence="2 5">
    <name type="scientific">Priestia megaterium</name>
    <name type="common">Bacillus megaterium</name>
    <dbReference type="NCBI Taxonomy" id="1404"/>
    <lineage>
        <taxon>Bacteria</taxon>
        <taxon>Bacillati</taxon>
        <taxon>Bacillota</taxon>
        <taxon>Bacilli</taxon>
        <taxon>Bacillales</taxon>
        <taxon>Bacillaceae</taxon>
        <taxon>Priestia</taxon>
    </lineage>
</organism>
<proteinExistence type="predicted"/>
<dbReference type="Proteomes" id="UP000220341">
    <property type="component" value="Unassembled WGS sequence"/>
</dbReference>
<reference evidence="3 6" key="3">
    <citation type="submission" date="2019-10" db="EMBL/GenBank/DDBJ databases">
        <title>Complete genome sequences for adaption low water activity.</title>
        <authorList>
            <person name="Zhao L."/>
            <person name="Zhong J."/>
        </authorList>
    </citation>
    <scope>NUCLEOTIDE SEQUENCE [LARGE SCALE GENOMIC DNA]</scope>
    <source>
        <strain evidence="3 6">FDU301</strain>
    </source>
</reference>
<evidence type="ECO:0000313" key="1">
    <source>
        <dbReference type="EMBL" id="MDD9785017.1"/>
    </source>
</evidence>
<name>A0A1Q8V165_PRIMG</name>
<dbReference type="EMBL" id="CP045272">
    <property type="protein sequence ID" value="QJX75414.1"/>
    <property type="molecule type" value="Genomic_DNA"/>
</dbReference>
<dbReference type="EMBL" id="PQWM01000008">
    <property type="protein sequence ID" value="RDZ15466.1"/>
    <property type="molecule type" value="Genomic_DNA"/>
</dbReference>
<evidence type="ECO:0000313" key="4">
    <source>
        <dbReference type="EMBL" id="RDZ15466.1"/>
    </source>
</evidence>
<reference evidence="4" key="2">
    <citation type="journal article" date="2018" name="Appl. Environ. Microbiol.">
        <title>Antimicrobial susceptibility testing and tentative epidemiological cut-off values of five Bacillus species relevant for use as animal feed additives or for plant protection.</title>
        <authorList>
            <person name="Agerso Y."/>
            <person name="Stuer-Lauridsen B."/>
            <person name="Bjerre K."/>
            <person name="Jensen M.G."/>
            <person name="Johansen E."/>
            <person name="Bennedsen M."/>
            <person name="Brockmann E."/>
            <person name="Nielsen B."/>
        </authorList>
    </citation>
    <scope>NUCLEOTIDE SEQUENCE [LARGE SCALE GENOMIC DNA]</scope>
    <source>
        <strain evidence="4">CHCC20162</strain>
    </source>
</reference>
<dbReference type="Proteomes" id="UP001213771">
    <property type="component" value="Unassembled WGS sequence"/>
</dbReference>
<dbReference type="Proteomes" id="UP000501076">
    <property type="component" value="Chromosome"/>
</dbReference>